<protein>
    <submittedName>
        <fullName evidence="7">RNA polymerase sigma-70 factor, ECF subfamily</fullName>
    </submittedName>
</protein>
<keyword evidence="2" id="KW-0805">Transcription regulation</keyword>
<accession>A0A1G7ES41</accession>
<evidence type="ECO:0000256" key="1">
    <source>
        <dbReference type="ARBA" id="ARBA00010641"/>
    </source>
</evidence>
<dbReference type="InterPro" id="IPR014284">
    <property type="entry name" value="RNA_pol_sigma-70_dom"/>
</dbReference>
<sequence>MGKYSAASWTDDILLDLIRLEDDRAAFSELYTRYWDILIDAAFKRLKSRESAEELVQDLFVSFFMRRREINPKSTLEAYLKTALRNQVFRTFHIQQSHQKDLAGLMTRENIQPFMPDELLEAKELKEKIYLIAEKMPEKCREVFIMSRYEQLSHQDIADKLNISVNTVKRHITKALSILKNEVQGHQVDLIAFCVFVSLTAKL</sequence>
<dbReference type="InterPro" id="IPR036388">
    <property type="entry name" value="WH-like_DNA-bd_sf"/>
</dbReference>
<feature type="domain" description="RNA polymerase sigma factor 70 region 4 type 2" evidence="6">
    <location>
        <begin position="127"/>
        <end position="177"/>
    </location>
</feature>
<dbReference type="GO" id="GO:0006352">
    <property type="term" value="P:DNA-templated transcription initiation"/>
    <property type="evidence" value="ECO:0007669"/>
    <property type="project" value="InterPro"/>
</dbReference>
<dbReference type="GO" id="GO:0003677">
    <property type="term" value="F:DNA binding"/>
    <property type="evidence" value="ECO:0007669"/>
    <property type="project" value="InterPro"/>
</dbReference>
<evidence type="ECO:0000313" key="8">
    <source>
        <dbReference type="Proteomes" id="UP000199072"/>
    </source>
</evidence>
<evidence type="ECO:0000259" key="6">
    <source>
        <dbReference type="Pfam" id="PF08281"/>
    </source>
</evidence>
<organism evidence="7 8">
    <name type="scientific">Mucilaginibacter pineti</name>
    <dbReference type="NCBI Taxonomy" id="1391627"/>
    <lineage>
        <taxon>Bacteria</taxon>
        <taxon>Pseudomonadati</taxon>
        <taxon>Bacteroidota</taxon>
        <taxon>Sphingobacteriia</taxon>
        <taxon>Sphingobacteriales</taxon>
        <taxon>Sphingobacteriaceae</taxon>
        <taxon>Mucilaginibacter</taxon>
    </lineage>
</organism>
<dbReference type="SUPFAM" id="SSF88659">
    <property type="entry name" value="Sigma3 and sigma4 domains of RNA polymerase sigma factors"/>
    <property type="match status" value="1"/>
</dbReference>
<comment type="similarity">
    <text evidence="1">Belongs to the sigma-70 factor family. ECF subfamily.</text>
</comment>
<keyword evidence="3" id="KW-0731">Sigma factor</keyword>
<proteinExistence type="inferred from homology"/>
<dbReference type="AlphaFoldDB" id="A0A1G7ES41"/>
<dbReference type="SUPFAM" id="SSF88946">
    <property type="entry name" value="Sigma2 domain of RNA polymerase sigma factors"/>
    <property type="match status" value="1"/>
</dbReference>
<dbReference type="NCBIfam" id="TIGR02937">
    <property type="entry name" value="sigma70-ECF"/>
    <property type="match status" value="1"/>
</dbReference>
<dbReference type="OrthoDB" id="764619at2"/>
<evidence type="ECO:0000256" key="4">
    <source>
        <dbReference type="ARBA" id="ARBA00023163"/>
    </source>
</evidence>
<feature type="domain" description="RNA polymerase sigma-70 region 2" evidence="5">
    <location>
        <begin position="30"/>
        <end position="90"/>
    </location>
</feature>
<dbReference type="RefSeq" id="WP_091151000.1">
    <property type="nucleotide sequence ID" value="NZ_FNAI01000008.1"/>
</dbReference>
<dbReference type="EMBL" id="FNAI01000008">
    <property type="protein sequence ID" value="SDE66235.1"/>
    <property type="molecule type" value="Genomic_DNA"/>
</dbReference>
<dbReference type="CDD" id="cd06171">
    <property type="entry name" value="Sigma70_r4"/>
    <property type="match status" value="1"/>
</dbReference>
<dbReference type="InterPro" id="IPR007627">
    <property type="entry name" value="RNA_pol_sigma70_r2"/>
</dbReference>
<evidence type="ECO:0000259" key="5">
    <source>
        <dbReference type="Pfam" id="PF04542"/>
    </source>
</evidence>
<dbReference type="STRING" id="1391627.SAMN05216464_108132"/>
<dbReference type="InterPro" id="IPR039425">
    <property type="entry name" value="RNA_pol_sigma-70-like"/>
</dbReference>
<dbReference type="PANTHER" id="PTHR43133">
    <property type="entry name" value="RNA POLYMERASE ECF-TYPE SIGMA FACTO"/>
    <property type="match status" value="1"/>
</dbReference>
<dbReference type="InterPro" id="IPR014327">
    <property type="entry name" value="RNA_pol_sigma70_bacteroid"/>
</dbReference>
<dbReference type="Gene3D" id="1.10.10.10">
    <property type="entry name" value="Winged helix-like DNA-binding domain superfamily/Winged helix DNA-binding domain"/>
    <property type="match status" value="1"/>
</dbReference>
<reference evidence="7 8" key="1">
    <citation type="submission" date="2016-10" db="EMBL/GenBank/DDBJ databases">
        <authorList>
            <person name="de Groot N.N."/>
        </authorList>
    </citation>
    <scope>NUCLEOTIDE SEQUENCE [LARGE SCALE GENOMIC DNA]</scope>
    <source>
        <strain evidence="7 8">47C3B</strain>
    </source>
</reference>
<keyword evidence="4" id="KW-0804">Transcription</keyword>
<dbReference type="InterPro" id="IPR013324">
    <property type="entry name" value="RNA_pol_sigma_r3/r4-like"/>
</dbReference>
<dbReference type="Gene3D" id="1.10.1740.10">
    <property type="match status" value="1"/>
</dbReference>
<dbReference type="PANTHER" id="PTHR43133:SF46">
    <property type="entry name" value="RNA POLYMERASE SIGMA-70 FACTOR ECF SUBFAMILY"/>
    <property type="match status" value="1"/>
</dbReference>
<evidence type="ECO:0000256" key="2">
    <source>
        <dbReference type="ARBA" id="ARBA00023015"/>
    </source>
</evidence>
<evidence type="ECO:0000256" key="3">
    <source>
        <dbReference type="ARBA" id="ARBA00023082"/>
    </source>
</evidence>
<dbReference type="Pfam" id="PF04542">
    <property type="entry name" value="Sigma70_r2"/>
    <property type="match status" value="1"/>
</dbReference>
<dbReference type="NCBIfam" id="TIGR02985">
    <property type="entry name" value="Sig70_bacteroi1"/>
    <property type="match status" value="1"/>
</dbReference>
<dbReference type="Proteomes" id="UP000199072">
    <property type="component" value="Unassembled WGS sequence"/>
</dbReference>
<evidence type="ECO:0000313" key="7">
    <source>
        <dbReference type="EMBL" id="SDE66235.1"/>
    </source>
</evidence>
<dbReference type="Pfam" id="PF08281">
    <property type="entry name" value="Sigma70_r4_2"/>
    <property type="match status" value="1"/>
</dbReference>
<dbReference type="InterPro" id="IPR013249">
    <property type="entry name" value="RNA_pol_sigma70_r4_t2"/>
</dbReference>
<name>A0A1G7ES41_9SPHI</name>
<gene>
    <name evidence="7" type="ORF">SAMN05216464_108132</name>
</gene>
<keyword evidence="8" id="KW-1185">Reference proteome</keyword>
<dbReference type="InterPro" id="IPR013325">
    <property type="entry name" value="RNA_pol_sigma_r2"/>
</dbReference>
<dbReference type="GO" id="GO:0016987">
    <property type="term" value="F:sigma factor activity"/>
    <property type="evidence" value="ECO:0007669"/>
    <property type="project" value="UniProtKB-KW"/>
</dbReference>